<comment type="caution">
    <text evidence="1">The sequence shown here is derived from an EMBL/GenBank/DDBJ whole genome shotgun (WGS) entry which is preliminary data.</text>
</comment>
<dbReference type="Gene3D" id="3.40.50.1580">
    <property type="entry name" value="Nucleoside phosphorylase domain"/>
    <property type="match status" value="1"/>
</dbReference>
<evidence type="ECO:0008006" key="3">
    <source>
        <dbReference type="Google" id="ProtNLM"/>
    </source>
</evidence>
<dbReference type="PANTHER" id="PTHR46082">
    <property type="entry name" value="ATP/GTP-BINDING PROTEIN-RELATED"/>
    <property type="match status" value="1"/>
</dbReference>
<accession>A0ABR4HRU2</accession>
<gene>
    <name evidence="1" type="ORF">BDW59DRAFT_152168</name>
</gene>
<dbReference type="InterPro" id="IPR035994">
    <property type="entry name" value="Nucleoside_phosphorylase_sf"/>
</dbReference>
<dbReference type="EMBL" id="JBFXLS010000085">
    <property type="protein sequence ID" value="KAL2818214.1"/>
    <property type="molecule type" value="Genomic_DNA"/>
</dbReference>
<reference evidence="1 2" key="1">
    <citation type="submission" date="2024-07" db="EMBL/GenBank/DDBJ databases">
        <title>Section-level genome sequencing and comparative genomics of Aspergillus sections Usti and Cavernicolus.</title>
        <authorList>
            <consortium name="Lawrence Berkeley National Laboratory"/>
            <person name="Nybo J.L."/>
            <person name="Vesth T.C."/>
            <person name="Theobald S."/>
            <person name="Frisvad J.C."/>
            <person name="Larsen T.O."/>
            <person name="Kjaerboelling I."/>
            <person name="Rothschild-Mancinelli K."/>
            <person name="Lyhne E.K."/>
            <person name="Kogle M.E."/>
            <person name="Barry K."/>
            <person name="Clum A."/>
            <person name="Na H."/>
            <person name="Ledsgaard L."/>
            <person name="Lin J."/>
            <person name="Lipzen A."/>
            <person name="Kuo A."/>
            <person name="Riley R."/>
            <person name="Mondo S."/>
            <person name="LaButti K."/>
            <person name="Haridas S."/>
            <person name="Pangalinan J."/>
            <person name="Salamov A.A."/>
            <person name="Simmons B.A."/>
            <person name="Magnuson J.K."/>
            <person name="Chen J."/>
            <person name="Drula E."/>
            <person name="Henrissat B."/>
            <person name="Wiebenga A."/>
            <person name="Lubbers R.J."/>
            <person name="Gomes A.C."/>
            <person name="Makela M.R."/>
            <person name="Stajich J."/>
            <person name="Grigoriev I.V."/>
            <person name="Mortensen U.H."/>
            <person name="De vries R.P."/>
            <person name="Baker S.E."/>
            <person name="Andersen M.R."/>
        </authorList>
    </citation>
    <scope>NUCLEOTIDE SEQUENCE [LARGE SCALE GENOMIC DNA]</scope>
    <source>
        <strain evidence="1 2">CBS 600.67</strain>
    </source>
</reference>
<evidence type="ECO:0000313" key="1">
    <source>
        <dbReference type="EMBL" id="KAL2818214.1"/>
    </source>
</evidence>
<name>A0ABR4HRU2_9EURO</name>
<keyword evidence="2" id="KW-1185">Reference proteome</keyword>
<dbReference type="Proteomes" id="UP001610335">
    <property type="component" value="Unassembled WGS sequence"/>
</dbReference>
<evidence type="ECO:0000313" key="2">
    <source>
        <dbReference type="Proteomes" id="UP001610335"/>
    </source>
</evidence>
<protein>
    <recommendedName>
        <fullName evidence="3">Nucleoside phosphorylase domain-containing protein</fullName>
    </recommendedName>
</protein>
<dbReference type="InterPro" id="IPR053137">
    <property type="entry name" value="NLR-like"/>
</dbReference>
<organism evidence="1 2">
    <name type="scientific">Aspergillus cavernicola</name>
    <dbReference type="NCBI Taxonomy" id="176166"/>
    <lineage>
        <taxon>Eukaryota</taxon>
        <taxon>Fungi</taxon>
        <taxon>Dikarya</taxon>
        <taxon>Ascomycota</taxon>
        <taxon>Pezizomycotina</taxon>
        <taxon>Eurotiomycetes</taxon>
        <taxon>Eurotiomycetidae</taxon>
        <taxon>Eurotiales</taxon>
        <taxon>Aspergillaceae</taxon>
        <taxon>Aspergillus</taxon>
        <taxon>Aspergillus subgen. Nidulantes</taxon>
    </lineage>
</organism>
<dbReference type="SUPFAM" id="SSF53167">
    <property type="entry name" value="Purine and uridine phosphorylases"/>
    <property type="match status" value="1"/>
</dbReference>
<dbReference type="PANTHER" id="PTHR46082:SF11">
    <property type="entry name" value="AAA+ ATPASE DOMAIN-CONTAINING PROTEIN-RELATED"/>
    <property type="match status" value="1"/>
</dbReference>
<proteinExistence type="predicted"/>
<sequence>MEAAGLMDDFPCLVIRGISDYADSHKNNHWQGYAAATAAAYAKELLSVIPPEEVENELMVSELYPRLSML</sequence>